<dbReference type="InterPro" id="IPR053140">
    <property type="entry name" value="GDSL_Rv0518-like"/>
</dbReference>
<dbReference type="Proteomes" id="UP000644727">
    <property type="component" value="Unassembled WGS sequence"/>
</dbReference>
<feature type="compositionally biased region" description="Pro residues" evidence="1">
    <location>
        <begin position="7"/>
        <end position="17"/>
    </location>
</feature>
<dbReference type="InterPro" id="IPR036514">
    <property type="entry name" value="SGNH_hydro_sf"/>
</dbReference>
<dbReference type="PANTHER" id="PTHR43784:SF2">
    <property type="entry name" value="GDSL-LIKE LIPASE_ACYLHYDROLASE, PUTATIVE (AFU_ORTHOLOGUE AFUA_2G00820)-RELATED"/>
    <property type="match status" value="1"/>
</dbReference>
<dbReference type="GO" id="GO:0016787">
    <property type="term" value="F:hydrolase activity"/>
    <property type="evidence" value="ECO:0007669"/>
    <property type="project" value="UniProtKB-KW"/>
</dbReference>
<dbReference type="RefSeq" id="WP_193865206.1">
    <property type="nucleotide sequence ID" value="NZ_JADEYR010000003.1"/>
</dbReference>
<evidence type="ECO:0000259" key="2">
    <source>
        <dbReference type="Pfam" id="PF13472"/>
    </source>
</evidence>
<feature type="region of interest" description="Disordered" evidence="1">
    <location>
        <begin position="1"/>
        <end position="36"/>
    </location>
</feature>
<feature type="compositionally biased region" description="Low complexity" evidence="1">
    <location>
        <begin position="303"/>
        <end position="315"/>
    </location>
</feature>
<feature type="domain" description="SGNH hydrolase-type esterase" evidence="2">
    <location>
        <begin position="47"/>
        <end position="219"/>
    </location>
</feature>
<evidence type="ECO:0000313" key="3">
    <source>
        <dbReference type="EMBL" id="MBE9403453.1"/>
    </source>
</evidence>
<gene>
    <name evidence="3" type="ORF">IOE58_04370</name>
</gene>
<dbReference type="SUPFAM" id="SSF52266">
    <property type="entry name" value="SGNH hydrolase"/>
    <property type="match status" value="1"/>
</dbReference>
<evidence type="ECO:0000256" key="1">
    <source>
        <dbReference type="SAM" id="MobiDB-lite"/>
    </source>
</evidence>
<feature type="region of interest" description="Disordered" evidence="1">
    <location>
        <begin position="277"/>
        <end position="315"/>
    </location>
</feature>
<dbReference type="CDD" id="cd01832">
    <property type="entry name" value="SGNH_hydrolase_like_1"/>
    <property type="match status" value="1"/>
</dbReference>
<feature type="compositionally biased region" description="Low complexity" evidence="1">
    <location>
        <begin position="335"/>
        <end position="350"/>
    </location>
</feature>
<keyword evidence="4" id="KW-1185">Reference proteome</keyword>
<dbReference type="Gene3D" id="3.40.50.1110">
    <property type="entry name" value="SGNH hydrolase"/>
    <property type="match status" value="1"/>
</dbReference>
<sequence>MATASPSPAPPPVPDPADPSADGSASTGAGAAGPGGQALHPWHRFVALGDSFTEGIGDPDPMVPGGHRGWADRVAAELGRTVPDFSYANLAIRGRLYRQILEEQLEPALALDADLISIFAGGNDVIRRGDPDEIASAMDDAVAQLAAGGATVILWTGPDVGDTPVFNLIRGRVAVYNENIRAVARRHGAAVVDLWSLRALTHSVMWAEDRLHFSPTGHQTIAVEVLDTLGVPHELDRIELGDELDEPRPRREARHEDLQWAREHLGPWVVRRIRGVSSGDGIAPKRPQPSPVFGEAMPPGSSAADPVRAAADAVGTAADTVRAAAADALSRDDAASGSSSSSNPAPGTDD</sequence>
<dbReference type="PANTHER" id="PTHR43784">
    <property type="entry name" value="GDSL-LIKE LIPASE/ACYLHYDROLASE, PUTATIVE (AFU_ORTHOLOGUE AFUA_2G00820)-RELATED"/>
    <property type="match status" value="1"/>
</dbReference>
<comment type="caution">
    <text evidence="3">The sequence shown here is derived from an EMBL/GenBank/DDBJ whole genome shotgun (WGS) entry which is preliminary data.</text>
</comment>
<evidence type="ECO:0000313" key="4">
    <source>
        <dbReference type="Proteomes" id="UP000644727"/>
    </source>
</evidence>
<dbReference type="InterPro" id="IPR013830">
    <property type="entry name" value="SGNH_hydro"/>
</dbReference>
<accession>A0ABR9W2B0</accession>
<feature type="region of interest" description="Disordered" evidence="1">
    <location>
        <begin position="328"/>
        <end position="350"/>
    </location>
</feature>
<protein>
    <submittedName>
        <fullName evidence="3">SGNH/GDSL hydrolase family protein</fullName>
    </submittedName>
</protein>
<proteinExistence type="predicted"/>
<dbReference type="Pfam" id="PF13472">
    <property type="entry name" value="Lipase_GDSL_2"/>
    <property type="match status" value="1"/>
</dbReference>
<keyword evidence="3" id="KW-0378">Hydrolase</keyword>
<organism evidence="3 4">
    <name type="scientific">Brachybacterium epidermidis</name>
    <dbReference type="NCBI Taxonomy" id="2781983"/>
    <lineage>
        <taxon>Bacteria</taxon>
        <taxon>Bacillati</taxon>
        <taxon>Actinomycetota</taxon>
        <taxon>Actinomycetes</taxon>
        <taxon>Micrococcales</taxon>
        <taxon>Dermabacteraceae</taxon>
        <taxon>Brachybacterium</taxon>
    </lineage>
</organism>
<name>A0ABR9W2B0_9MICO</name>
<feature type="compositionally biased region" description="Low complexity" evidence="1">
    <location>
        <begin position="18"/>
        <end position="29"/>
    </location>
</feature>
<reference evidence="3 4" key="1">
    <citation type="submission" date="2020-10" db="EMBL/GenBank/DDBJ databases">
        <title>Draft genome and description of Brachybacterium epidermidis sp nov.</title>
        <authorList>
            <person name="Boxberger M."/>
            <person name="La Scola B."/>
        </authorList>
    </citation>
    <scope>NUCLEOTIDE SEQUENCE [LARGE SCALE GENOMIC DNA]</scope>
    <source>
        <strain evidence="3 4">Marseille-Q2903</strain>
    </source>
</reference>
<dbReference type="EMBL" id="JADEYR010000003">
    <property type="protein sequence ID" value="MBE9403453.1"/>
    <property type="molecule type" value="Genomic_DNA"/>
</dbReference>